<keyword evidence="2" id="KW-1185">Reference proteome</keyword>
<protein>
    <submittedName>
        <fullName evidence="1">Uncharacterized protein</fullName>
    </submittedName>
</protein>
<reference evidence="1 2" key="1">
    <citation type="journal article" date="2015" name="Proc. Natl. Acad. Sci. U.S.A.">
        <title>The resurrection genome of Boea hygrometrica: A blueprint for survival of dehydration.</title>
        <authorList>
            <person name="Xiao L."/>
            <person name="Yang G."/>
            <person name="Zhang L."/>
            <person name="Yang X."/>
            <person name="Zhao S."/>
            <person name="Ji Z."/>
            <person name="Zhou Q."/>
            <person name="Hu M."/>
            <person name="Wang Y."/>
            <person name="Chen M."/>
            <person name="Xu Y."/>
            <person name="Jin H."/>
            <person name="Xiao X."/>
            <person name="Hu G."/>
            <person name="Bao F."/>
            <person name="Hu Y."/>
            <person name="Wan P."/>
            <person name="Li L."/>
            <person name="Deng X."/>
            <person name="Kuang T."/>
            <person name="Xiang C."/>
            <person name="Zhu J.K."/>
            <person name="Oliver M.J."/>
            <person name="He Y."/>
        </authorList>
    </citation>
    <scope>NUCLEOTIDE SEQUENCE [LARGE SCALE GENOMIC DNA]</scope>
    <source>
        <strain evidence="2">cv. XS01</strain>
    </source>
</reference>
<gene>
    <name evidence="1" type="ORF">F511_21343</name>
</gene>
<dbReference type="EMBL" id="KQ999334">
    <property type="protein sequence ID" value="KZV41898.1"/>
    <property type="molecule type" value="Genomic_DNA"/>
</dbReference>
<name>A0A2Z7CC49_9LAMI</name>
<dbReference type="AlphaFoldDB" id="A0A2Z7CC49"/>
<proteinExistence type="predicted"/>
<sequence>MNQLEQVLRSLLEKKKIQVISTVDESINSRYSRSKKKKNHEAKRERLCDVVLRFSRRYLKIAIAKRCRLHELIRQRFAVALKIQQEDFALMFNQQARRISSRKKRRSRQSEEIQPVARFSRKIQQKRKRSSSRLESAGAKQLTTYEELRKAGCQLLSVIQNGESDRSLQKKRTQIVSLQLVFFECFIPELVASLRCSKLSSSPLYLLLLAATLEQLSNLLLSSALVILAQLV</sequence>
<evidence type="ECO:0000313" key="1">
    <source>
        <dbReference type="EMBL" id="KZV41898.1"/>
    </source>
</evidence>
<organism evidence="1 2">
    <name type="scientific">Dorcoceras hygrometricum</name>
    <dbReference type="NCBI Taxonomy" id="472368"/>
    <lineage>
        <taxon>Eukaryota</taxon>
        <taxon>Viridiplantae</taxon>
        <taxon>Streptophyta</taxon>
        <taxon>Embryophyta</taxon>
        <taxon>Tracheophyta</taxon>
        <taxon>Spermatophyta</taxon>
        <taxon>Magnoliopsida</taxon>
        <taxon>eudicotyledons</taxon>
        <taxon>Gunneridae</taxon>
        <taxon>Pentapetalae</taxon>
        <taxon>asterids</taxon>
        <taxon>lamiids</taxon>
        <taxon>Lamiales</taxon>
        <taxon>Gesneriaceae</taxon>
        <taxon>Didymocarpoideae</taxon>
        <taxon>Trichosporeae</taxon>
        <taxon>Loxocarpinae</taxon>
        <taxon>Dorcoceras</taxon>
    </lineage>
</organism>
<evidence type="ECO:0000313" key="2">
    <source>
        <dbReference type="Proteomes" id="UP000250235"/>
    </source>
</evidence>
<accession>A0A2Z7CC49</accession>
<dbReference type="Proteomes" id="UP000250235">
    <property type="component" value="Unassembled WGS sequence"/>
</dbReference>